<organism evidence="5 6">
    <name type="scientific">Dyella acidisoli</name>
    <dbReference type="NCBI Taxonomy" id="1867834"/>
    <lineage>
        <taxon>Bacteria</taxon>
        <taxon>Pseudomonadati</taxon>
        <taxon>Pseudomonadota</taxon>
        <taxon>Gammaproteobacteria</taxon>
        <taxon>Lysobacterales</taxon>
        <taxon>Rhodanobacteraceae</taxon>
        <taxon>Dyella</taxon>
    </lineage>
</organism>
<dbReference type="InterPro" id="IPR019819">
    <property type="entry name" value="Carboxylesterase_B_CS"/>
</dbReference>
<dbReference type="SUPFAM" id="SSF53474">
    <property type="entry name" value="alpha/beta-Hydrolases"/>
    <property type="match status" value="1"/>
</dbReference>
<evidence type="ECO:0000256" key="1">
    <source>
        <dbReference type="ARBA" id="ARBA00005964"/>
    </source>
</evidence>
<keyword evidence="6" id="KW-1185">Reference proteome</keyword>
<dbReference type="InterPro" id="IPR019826">
    <property type="entry name" value="Carboxylesterase_B_AS"/>
</dbReference>
<comment type="caution">
    <text evidence="5">The sequence shown here is derived from an EMBL/GenBank/DDBJ whole genome shotgun (WGS) entry which is preliminary data.</text>
</comment>
<gene>
    <name evidence="5" type="ORF">GCM10007901_24400</name>
</gene>
<dbReference type="PROSITE" id="PS00941">
    <property type="entry name" value="CARBOXYLESTERASE_B_2"/>
    <property type="match status" value="1"/>
</dbReference>
<comment type="similarity">
    <text evidence="1 3">Belongs to the type-B carboxylesterase/lipase family.</text>
</comment>
<evidence type="ECO:0000256" key="3">
    <source>
        <dbReference type="RuleBase" id="RU361235"/>
    </source>
</evidence>
<proteinExistence type="inferred from homology"/>
<sequence length="530" mass="57024">MLTVFMRTRCVLPAIAIAFAATSAAASDSPPIANVTTGQLSGAHDNKTGLNEFKGIPYAAPPIGPLRWKPPQPVAAWTGVRQADHFGPRCMQRPIYSDMVFRSNGVSEDCLYLNVWTRAHSSNEKLPVLVYFYGGGFSAGDGSELRYDGASLAQRGIVTVTVNYRLDVFGFLALPALAAESPEHATGNYGLLDQNAALRWVQQNIAAFGGDPDQVTIGGESAGSMSVSAQMASPLSKGLMQRAIGESGAVLGNLKPRPLALAEQQGQAFEQRVGAHSLEQLRAMDANALLKAAGEKDVPEFHPTIDGYFFPRSPEAIYQAGEQAHIPLLVGSNSQEGDYTSLLNDKALTPANYRAAMEKRFGKHAAEALKLYPASAEAEVKASGTAFASDDFIAFATWRWMNMQHQTGQAPVYYYYFTQARPVKRDGSAGPDAGAVHSGEIEYALGNLSGNNVFAWTAADHHVSDIMQGYWANFIKTGNPNGVGLPNWPAVANKDNGLLRQVIGVDTHESVDHNAARSEFLQRIDPDAHL</sequence>
<evidence type="ECO:0000313" key="5">
    <source>
        <dbReference type="EMBL" id="GLQ93489.1"/>
    </source>
</evidence>
<keyword evidence="2 3" id="KW-0378">Hydrolase</keyword>
<dbReference type="PANTHER" id="PTHR11559">
    <property type="entry name" value="CARBOXYLESTERASE"/>
    <property type="match status" value="1"/>
</dbReference>
<protein>
    <recommendedName>
        <fullName evidence="3">Carboxylic ester hydrolase</fullName>
        <ecNumber evidence="3">3.1.1.-</ecNumber>
    </recommendedName>
</protein>
<dbReference type="PROSITE" id="PS00122">
    <property type="entry name" value="CARBOXYLESTERASE_B_1"/>
    <property type="match status" value="1"/>
</dbReference>
<dbReference type="Pfam" id="PF00135">
    <property type="entry name" value="COesterase"/>
    <property type="match status" value="1"/>
</dbReference>
<evidence type="ECO:0000259" key="4">
    <source>
        <dbReference type="Pfam" id="PF00135"/>
    </source>
</evidence>
<dbReference type="Proteomes" id="UP001156670">
    <property type="component" value="Unassembled WGS sequence"/>
</dbReference>
<keyword evidence="3" id="KW-0732">Signal</keyword>
<evidence type="ECO:0000313" key="6">
    <source>
        <dbReference type="Proteomes" id="UP001156670"/>
    </source>
</evidence>
<feature type="signal peptide" evidence="3">
    <location>
        <begin position="1"/>
        <end position="26"/>
    </location>
</feature>
<dbReference type="RefSeq" id="WP_284321199.1">
    <property type="nucleotide sequence ID" value="NZ_BSOB01000018.1"/>
</dbReference>
<name>A0ABQ5XQJ7_9GAMM</name>
<dbReference type="EC" id="3.1.1.-" evidence="3"/>
<reference evidence="6" key="1">
    <citation type="journal article" date="2019" name="Int. J. Syst. Evol. Microbiol.">
        <title>The Global Catalogue of Microorganisms (GCM) 10K type strain sequencing project: providing services to taxonomists for standard genome sequencing and annotation.</title>
        <authorList>
            <consortium name="The Broad Institute Genomics Platform"/>
            <consortium name="The Broad Institute Genome Sequencing Center for Infectious Disease"/>
            <person name="Wu L."/>
            <person name="Ma J."/>
        </authorList>
    </citation>
    <scope>NUCLEOTIDE SEQUENCE [LARGE SCALE GENOMIC DNA]</scope>
    <source>
        <strain evidence="6">NBRC 111980</strain>
    </source>
</reference>
<dbReference type="Gene3D" id="3.40.50.1820">
    <property type="entry name" value="alpha/beta hydrolase"/>
    <property type="match status" value="1"/>
</dbReference>
<accession>A0ABQ5XQJ7</accession>
<dbReference type="InterPro" id="IPR002018">
    <property type="entry name" value="CarbesteraseB"/>
</dbReference>
<dbReference type="InterPro" id="IPR029058">
    <property type="entry name" value="AB_hydrolase_fold"/>
</dbReference>
<dbReference type="EMBL" id="BSOB01000018">
    <property type="protein sequence ID" value="GLQ93489.1"/>
    <property type="molecule type" value="Genomic_DNA"/>
</dbReference>
<dbReference type="InterPro" id="IPR050309">
    <property type="entry name" value="Type-B_Carboxylest/Lipase"/>
</dbReference>
<feature type="chain" id="PRO_5045009184" description="Carboxylic ester hydrolase" evidence="3">
    <location>
        <begin position="27"/>
        <end position="530"/>
    </location>
</feature>
<feature type="domain" description="Carboxylesterase type B" evidence="4">
    <location>
        <begin position="30"/>
        <end position="500"/>
    </location>
</feature>
<dbReference type="GO" id="GO:0016787">
    <property type="term" value="F:hydrolase activity"/>
    <property type="evidence" value="ECO:0007669"/>
    <property type="project" value="UniProtKB-KW"/>
</dbReference>
<evidence type="ECO:0000256" key="2">
    <source>
        <dbReference type="ARBA" id="ARBA00022801"/>
    </source>
</evidence>